<accession>A0ABX8L123</accession>
<keyword evidence="3" id="KW-1185">Reference proteome</keyword>
<evidence type="ECO:0000259" key="1">
    <source>
        <dbReference type="Pfam" id="PF21831"/>
    </source>
</evidence>
<dbReference type="Proteomes" id="UP000683520">
    <property type="component" value="Chromosome"/>
</dbReference>
<organism evidence="2 3">
    <name type="scientific">Corynebacterium coyleae</name>
    <dbReference type="NCBI Taxonomy" id="53374"/>
    <lineage>
        <taxon>Bacteria</taxon>
        <taxon>Bacillati</taxon>
        <taxon>Actinomycetota</taxon>
        <taxon>Actinomycetes</taxon>
        <taxon>Mycobacteriales</taxon>
        <taxon>Corynebacteriaceae</taxon>
        <taxon>Corynebacterium</taxon>
    </lineage>
</organism>
<reference evidence="2 3" key="1">
    <citation type="submission" date="2021-06" db="EMBL/GenBank/DDBJ databases">
        <title>FDA dAtabase for Regulatory Grade micrObial Sequences (FDA-ARGOS): Supporting development and validation of Infectious Disease Dx tests.</title>
        <authorList>
            <person name="Sproer C."/>
            <person name="Gronow S."/>
            <person name="Severitt S."/>
            <person name="Schroder I."/>
            <person name="Tallon L."/>
            <person name="Sadzewicz L."/>
            <person name="Zhao X."/>
            <person name="Boylan J."/>
            <person name="Ott S."/>
            <person name="Bowen H."/>
            <person name="Vavikolanu K."/>
            <person name="Mehta A."/>
            <person name="Aluvathingal J."/>
            <person name="Nadendla S."/>
            <person name="Lowell S."/>
            <person name="Myers T."/>
            <person name="Yan Y."/>
        </authorList>
    </citation>
    <scope>NUCLEOTIDE SEQUENCE [LARGE SCALE GENOMIC DNA]</scope>
    <source>
        <strain evidence="2 3">FDAARGOS 1425</strain>
    </source>
</reference>
<evidence type="ECO:0000313" key="2">
    <source>
        <dbReference type="EMBL" id="QXB19738.1"/>
    </source>
</evidence>
<dbReference type="Pfam" id="PF21831">
    <property type="entry name" value="DUF6891"/>
    <property type="match status" value="1"/>
</dbReference>
<sequence>MLTSKYPPSDNLYESQSCEGDISLMLCHGWSTGEIEAFFEDDNGGDPVPGLDVLIDDIRAEYANLIPKASEDAQRLDTLRDSLAERNLAFSFDEGLTQSDCAEEAAEQAENDGRSGYVYCTNQDVDRVIHTGELYFGFSSVEAAESLVEALRGVGLTPMWGGKPTERVACEGLVVELPLAD</sequence>
<protein>
    <recommendedName>
        <fullName evidence="1">DUF6891 domain-containing protein</fullName>
    </recommendedName>
</protein>
<feature type="domain" description="DUF6891" evidence="1">
    <location>
        <begin position="69"/>
        <end position="170"/>
    </location>
</feature>
<gene>
    <name evidence="2" type="ORF">I6L55_09100</name>
</gene>
<dbReference type="InterPro" id="IPR054186">
    <property type="entry name" value="DUF6891"/>
</dbReference>
<name>A0ABX8L123_9CORY</name>
<proteinExistence type="predicted"/>
<evidence type="ECO:0000313" key="3">
    <source>
        <dbReference type="Proteomes" id="UP000683520"/>
    </source>
</evidence>
<dbReference type="EMBL" id="CP077302">
    <property type="protein sequence ID" value="QXB19738.1"/>
    <property type="molecule type" value="Genomic_DNA"/>
</dbReference>